<protein>
    <submittedName>
        <fullName evidence="1">Uncharacterized protein</fullName>
    </submittedName>
</protein>
<reference evidence="1 2" key="1">
    <citation type="submission" date="2019-05" db="EMBL/GenBank/DDBJ databases">
        <title>The compact genome of Giardia muris reveals important steps in the evolution of intestinal protozoan parasites.</title>
        <authorList>
            <person name="Xu F."/>
            <person name="Jimenez-Gonzalez A."/>
            <person name="Einarsson E."/>
            <person name="Astvaldsson A."/>
            <person name="Peirasmaki D."/>
            <person name="Eckmann L."/>
            <person name="Andersson J.O."/>
            <person name="Svard S.G."/>
            <person name="Jerlstrom-Hultqvist J."/>
        </authorList>
    </citation>
    <scope>NUCLEOTIDE SEQUENCE [LARGE SCALE GENOMIC DNA]</scope>
    <source>
        <strain evidence="1 2">Roberts-Thomson</strain>
    </source>
</reference>
<comment type="caution">
    <text evidence="1">The sequence shown here is derived from an EMBL/GenBank/DDBJ whole genome shotgun (WGS) entry which is preliminary data.</text>
</comment>
<dbReference type="VEuPathDB" id="GiardiaDB:GMRT_12615"/>
<evidence type="ECO:0000313" key="1">
    <source>
        <dbReference type="EMBL" id="TNJ28483.1"/>
    </source>
</evidence>
<dbReference type="SUPFAM" id="SSF57903">
    <property type="entry name" value="FYVE/PHD zinc finger"/>
    <property type="match status" value="1"/>
</dbReference>
<accession>A0A4Z1T3E9</accession>
<dbReference type="Proteomes" id="UP000315496">
    <property type="component" value="Chromosome 2"/>
</dbReference>
<sequence>MLYTDGATYYVSRRSGPLIAFSKVCPLPCLLPALPNRSRLRHLVRSRCLLGCYLHDSTICYYIVDETIQGLTFELPSWVQVKNASSLTHEGLLMGLRRLHELKALVFTTELGEGNMLQRCLQQLHPKEDADVIAHSGLLLSFHIGLPSLRLFTCSVPPAMICAFDDAKDLVWLNNSPLLEGNDEACITFTFSIAELLRKKQRLTEKTVLPTVCLEGVPCTSTLQAMLSADGIQLLSTGGSLTLRCGKPDIVTTLLQSGLIDNPYLLLQALGFVLQPGAIAVPTASRRQVAFFPIGDGVFRSNTILTSCNTIFLHFSGPPQDSTFTKVPRIQVYGETSFGPIGRVLLGEIEECGVGLHSEQPKCKTDKGIWQDDVIFELPMVWQKTVRPRVALDRLFIKVDDPRVSPRYCMALGMDLMDRPLTLVGDDIQNRLMGCILSLTGETPMEWACLATHLRTIMTDSEPSVQNIACSLYNRYRNDDTSIDRVPLNLAVPNVYLFETLRVLAKEFRFLYTLIPGLFFIFSGIDIRNQSLLEKAHSPTLKKHMTRIYDGWLLGLVPPGTDVSPCDLLSPRMQVHPKLLKKAQNLEFSGFYEHLLTIKAKDQRDSACILCSQASSFLCRRCARHFCDSCTVRSDMQILYRLDDILYPVCTDCARVEERAVELVRILNSSDTMQKAIAIVELLLGPLSTPMKGSYPSLTSRIEAAIGYEKLQSENKILSSGAGFLARRVSGTNILQRNVQLVMGKPVRIQLPLGLELDTLYCIPDDLDTETDDSSISTTELDRIPDTCWITGTVREVPVSEEVDQGLRADSRNISSMPRISKSIPLTRGNLPRRLASLQALDLLLWLRPNARYLTFADTISLTQILLSDLLPGTRICLAPLVTIDTSSGRHSIWRRASTRDDVITGLYFLQAPRIPSHGHRMSFTFSLNPPTPPIRAVVVLTDKH</sequence>
<evidence type="ECO:0000313" key="2">
    <source>
        <dbReference type="Proteomes" id="UP000315496"/>
    </source>
</evidence>
<dbReference type="EMBL" id="VDLU01000002">
    <property type="protein sequence ID" value="TNJ28483.1"/>
    <property type="molecule type" value="Genomic_DNA"/>
</dbReference>
<proteinExistence type="predicted"/>
<dbReference type="AlphaFoldDB" id="A0A4Z1T3E9"/>
<gene>
    <name evidence="1" type="ORF">GMRT_12615</name>
</gene>
<keyword evidence="2" id="KW-1185">Reference proteome</keyword>
<dbReference type="InterPro" id="IPR011011">
    <property type="entry name" value="Znf_FYVE_PHD"/>
</dbReference>
<organism evidence="1 2">
    <name type="scientific">Giardia muris</name>
    <dbReference type="NCBI Taxonomy" id="5742"/>
    <lineage>
        <taxon>Eukaryota</taxon>
        <taxon>Metamonada</taxon>
        <taxon>Diplomonadida</taxon>
        <taxon>Hexamitidae</taxon>
        <taxon>Giardiinae</taxon>
        <taxon>Giardia</taxon>
    </lineage>
</organism>
<dbReference type="CDD" id="cd00065">
    <property type="entry name" value="FYVE_like_SF"/>
    <property type="match status" value="1"/>
</dbReference>
<name>A0A4Z1T3E9_GIAMU</name>